<dbReference type="EMBL" id="JBHTAI010000003">
    <property type="protein sequence ID" value="MFC7148213.1"/>
    <property type="molecule type" value="Genomic_DNA"/>
</dbReference>
<keyword evidence="2" id="KW-0119">Carbohydrate metabolism</keyword>
<dbReference type="PANTHER" id="PTHR11280">
    <property type="entry name" value="GLUCOSAMINE-6-PHOSPHATE ISOMERASE"/>
    <property type="match status" value="1"/>
</dbReference>
<dbReference type="RefSeq" id="WP_378048773.1">
    <property type="nucleotide sequence ID" value="NZ_JBHMDN010000018.1"/>
</dbReference>
<dbReference type="PANTHER" id="PTHR11280:SF5">
    <property type="entry name" value="GLUCOSAMINE-6-PHOSPHATE ISOMERASE"/>
    <property type="match status" value="1"/>
</dbReference>
<accession>A0ABW2F8Q2</accession>
<comment type="caution">
    <text evidence="4">The sequence shown here is derived from an EMBL/GenBank/DDBJ whole genome shotgun (WGS) entry which is preliminary data.</text>
</comment>
<organism evidence="4 5">
    <name type="scientific">Cohnella cellulosilytica</name>
    <dbReference type="NCBI Taxonomy" id="986710"/>
    <lineage>
        <taxon>Bacteria</taxon>
        <taxon>Bacillati</taxon>
        <taxon>Bacillota</taxon>
        <taxon>Bacilli</taxon>
        <taxon>Bacillales</taxon>
        <taxon>Paenibacillaceae</taxon>
        <taxon>Cohnella</taxon>
    </lineage>
</organism>
<evidence type="ECO:0000313" key="5">
    <source>
        <dbReference type="Proteomes" id="UP001596378"/>
    </source>
</evidence>
<evidence type="ECO:0000256" key="2">
    <source>
        <dbReference type="ARBA" id="ARBA00023277"/>
    </source>
</evidence>
<sequence length="242" mass="26860">MKIVKTSDYKEMSYEAYKTVAKVLEENKSAVINTTTGASYDGLFELMVEAINKGELNIEEAVIMNLDEYIADRDKPFTVYSYMNQKLYGLINQRPKVIELIDGSLEDSDSEIARYAKVLSRYPRDLQIVGLGVNGHLGANEPGASFDSRIFRADSHESTIQSTMLYHRLSRDEAPTQMITLGLADIMEARKILLVASGERKALAVKQTIEGPISEECPASLLRTHPDVTFVIDSAAASLLSE</sequence>
<keyword evidence="5" id="KW-1185">Reference proteome</keyword>
<keyword evidence="1" id="KW-0378">Hydrolase</keyword>
<evidence type="ECO:0000256" key="1">
    <source>
        <dbReference type="ARBA" id="ARBA00022801"/>
    </source>
</evidence>
<dbReference type="CDD" id="cd01399">
    <property type="entry name" value="GlcN6P_deaminase"/>
    <property type="match status" value="1"/>
</dbReference>
<gene>
    <name evidence="4" type="ORF">ACFQMJ_06640</name>
</gene>
<evidence type="ECO:0000313" key="4">
    <source>
        <dbReference type="EMBL" id="MFC7148213.1"/>
    </source>
</evidence>
<feature type="domain" description="Glucosamine/galactosamine-6-phosphate isomerase" evidence="3">
    <location>
        <begin position="15"/>
        <end position="225"/>
    </location>
</feature>
<dbReference type="Gene3D" id="3.40.50.1360">
    <property type="match status" value="1"/>
</dbReference>
<proteinExistence type="predicted"/>
<reference evidence="5" key="1">
    <citation type="journal article" date="2019" name="Int. J. Syst. Evol. Microbiol.">
        <title>The Global Catalogue of Microorganisms (GCM) 10K type strain sequencing project: providing services to taxonomists for standard genome sequencing and annotation.</title>
        <authorList>
            <consortium name="The Broad Institute Genomics Platform"/>
            <consortium name="The Broad Institute Genome Sequencing Center for Infectious Disease"/>
            <person name="Wu L."/>
            <person name="Ma J."/>
        </authorList>
    </citation>
    <scope>NUCLEOTIDE SEQUENCE [LARGE SCALE GENOMIC DNA]</scope>
    <source>
        <strain evidence="5">KCTC 12907</strain>
    </source>
</reference>
<protein>
    <submittedName>
        <fullName evidence="4">Glucosamine-6-phosphate deaminase</fullName>
    </submittedName>
</protein>
<dbReference type="InterPro" id="IPR004547">
    <property type="entry name" value="Glucosamine6P_isomerase"/>
</dbReference>
<dbReference type="SUPFAM" id="SSF100950">
    <property type="entry name" value="NagB/RpiA/CoA transferase-like"/>
    <property type="match status" value="1"/>
</dbReference>
<dbReference type="InterPro" id="IPR037171">
    <property type="entry name" value="NagB/RpiA_transferase-like"/>
</dbReference>
<dbReference type="Proteomes" id="UP001596378">
    <property type="component" value="Unassembled WGS sequence"/>
</dbReference>
<dbReference type="Pfam" id="PF01182">
    <property type="entry name" value="Glucosamine_iso"/>
    <property type="match status" value="1"/>
</dbReference>
<evidence type="ECO:0000259" key="3">
    <source>
        <dbReference type="Pfam" id="PF01182"/>
    </source>
</evidence>
<name>A0ABW2F8Q2_9BACL</name>
<dbReference type="InterPro" id="IPR006148">
    <property type="entry name" value="Glc/Gal-6P_isomerase"/>
</dbReference>